<dbReference type="EMBL" id="CP012670">
    <property type="protein sequence ID" value="AUX25419.1"/>
    <property type="molecule type" value="Genomic_DNA"/>
</dbReference>
<sequence>MSTADDVLAFARMMLNRGVHEGKQLLSERSIELMITDHITLEQKALSPFSPGFWDGHGWGYGLSIVTRSEPGDPRGLGWDGG</sequence>
<accession>A0A4P2Q7J5</accession>
<name>A0A4P2Q7J5_SORCE</name>
<organism evidence="1 2">
    <name type="scientific">Sorangium cellulosum</name>
    <name type="common">Polyangium cellulosum</name>
    <dbReference type="NCBI Taxonomy" id="56"/>
    <lineage>
        <taxon>Bacteria</taxon>
        <taxon>Pseudomonadati</taxon>
        <taxon>Myxococcota</taxon>
        <taxon>Polyangia</taxon>
        <taxon>Polyangiales</taxon>
        <taxon>Polyangiaceae</taxon>
        <taxon>Sorangium</taxon>
    </lineage>
</organism>
<dbReference type="Proteomes" id="UP000295781">
    <property type="component" value="Chromosome"/>
</dbReference>
<proteinExistence type="predicted"/>
<dbReference type="InterPro" id="IPR012338">
    <property type="entry name" value="Beta-lactam/transpept-like"/>
</dbReference>
<dbReference type="Gene3D" id="3.40.710.10">
    <property type="entry name" value="DD-peptidase/beta-lactamase superfamily"/>
    <property type="match status" value="1"/>
</dbReference>
<evidence type="ECO:0000313" key="2">
    <source>
        <dbReference type="Proteomes" id="UP000295781"/>
    </source>
</evidence>
<dbReference type="SUPFAM" id="SSF56601">
    <property type="entry name" value="beta-lactamase/transpeptidase-like"/>
    <property type="match status" value="1"/>
</dbReference>
<dbReference type="AlphaFoldDB" id="A0A4P2Q7J5"/>
<reference evidence="1 2" key="1">
    <citation type="submission" date="2015-09" db="EMBL/GenBank/DDBJ databases">
        <title>Sorangium comparison.</title>
        <authorList>
            <person name="Zaburannyi N."/>
            <person name="Bunk B."/>
            <person name="Overmann J."/>
            <person name="Mueller R."/>
        </authorList>
    </citation>
    <scope>NUCLEOTIDE SEQUENCE [LARGE SCALE GENOMIC DNA]</scope>
    <source>
        <strain evidence="1 2">So ceGT47</strain>
    </source>
</reference>
<evidence type="ECO:0000313" key="1">
    <source>
        <dbReference type="EMBL" id="AUX25419.1"/>
    </source>
</evidence>
<protein>
    <recommendedName>
        <fullName evidence="3">Beta-lactamase-related domain-containing protein</fullName>
    </recommendedName>
</protein>
<evidence type="ECO:0008006" key="3">
    <source>
        <dbReference type="Google" id="ProtNLM"/>
    </source>
</evidence>
<gene>
    <name evidence="1" type="ORF">SOCEGT47_059650</name>
</gene>